<dbReference type="EMBL" id="SEWY01000003">
    <property type="protein sequence ID" value="TBH73280.1"/>
    <property type="molecule type" value="Genomic_DNA"/>
</dbReference>
<evidence type="ECO:0000256" key="1">
    <source>
        <dbReference type="ARBA" id="ARBA00008226"/>
    </source>
</evidence>
<comment type="subcellular location">
    <subcellularLocation>
        <location evidence="13">Cytoplasm</location>
    </subcellularLocation>
</comment>
<dbReference type="AlphaFoldDB" id="A0A4Q9BAZ5"/>
<evidence type="ECO:0000256" key="6">
    <source>
        <dbReference type="ARBA" id="ARBA00022741"/>
    </source>
</evidence>
<dbReference type="PROSITE" id="PS51880">
    <property type="entry name" value="TGS"/>
    <property type="match status" value="1"/>
</dbReference>
<dbReference type="Pfam" id="PF07973">
    <property type="entry name" value="tRNA_SAD"/>
    <property type="match status" value="1"/>
</dbReference>
<dbReference type="GO" id="GO:0000049">
    <property type="term" value="F:tRNA binding"/>
    <property type="evidence" value="ECO:0007669"/>
    <property type="project" value="UniProtKB-KW"/>
</dbReference>
<evidence type="ECO:0000313" key="17">
    <source>
        <dbReference type="Proteomes" id="UP000293583"/>
    </source>
</evidence>
<sequence>MIKITFPDGQVREFENGITPFQVALSISEGLARNVLAANLNGEVVDSSTPIDADAALQLLTWNDADGKKTFWHSSAHLLAEAIEALYPGTKFGIGPAIENGFYYDIDLGEQEFGSDQFKAIEDKMLELARTKNEYVRTSVSKADAISYFQEKGDEYKLELIDGLADGSITFYNQGNFTDLCRGPHIPNTGFIKSVKLLSVAGAYWRGDEKRKQLTRIYAITFPKAKELEEYLTLLEEAKRRDHRKLGKEMELFAFSEKVGMGLPLWLPKGTLLRERLENFLRRAQVRAGYSPVITPHIASKELYVTSGHYAKYGKDSFQPIRTPDENEEFFLKPMNCPHHCEIYKTKPRSYKDLPLRLAEFGTVYRYEQSGELHGLTRVRGFTQDDAHIFCRPDQVEDEFMKVIDLVLYVFKALGFDSYSAQVSLRDKENREKYIGNDEDWDRAESAIIRSAEAKGLPTVIEYGEAAFYGPKLDFMVKDALGRKWQLGTIQVDYQLPQRFELEYTGSDNMKHRPVMIHRAPFGSLERFVAILIENTAGNFPLWLSPDQIAVLPISEKYEDYANELYLRLQEKDLRGYVDHRNEKMGRKIRDAEIAKVPFMIVVGEKEQAEGIVSVRKKGDGDVGSMTLDAFIAMAQEEIQSLTYEK</sequence>
<dbReference type="InterPro" id="IPR002320">
    <property type="entry name" value="Thr-tRNA-ligase_IIa"/>
</dbReference>
<reference evidence="16 17" key="1">
    <citation type="submission" date="2019-02" db="EMBL/GenBank/DDBJ databases">
        <title>Genome of a new Bacteroidetes strain.</title>
        <authorList>
            <person name="Pitt A."/>
        </authorList>
    </citation>
    <scope>NUCLEOTIDE SEQUENCE [LARGE SCALE GENOMIC DNA]</scope>
    <source>
        <strain evidence="16 17">103A-SOEBACH</strain>
    </source>
</reference>
<feature type="domain" description="Aminoacyl-transfer RNA synthetases class-II family profile" evidence="14">
    <location>
        <begin position="242"/>
        <end position="553"/>
    </location>
</feature>
<dbReference type="RefSeq" id="WP_130923390.1">
    <property type="nucleotide sequence ID" value="NZ_JAANOM010000003.1"/>
</dbReference>
<comment type="caution">
    <text evidence="16">The sequence shown here is derived from an EMBL/GenBank/DDBJ whole genome shotgun (WGS) entry which is preliminary data.</text>
</comment>
<dbReference type="Gene3D" id="3.30.980.10">
    <property type="entry name" value="Threonyl-trna Synthetase, Chain A, domain 2"/>
    <property type="match status" value="1"/>
</dbReference>
<comment type="similarity">
    <text evidence="1 13">Belongs to the class-II aminoacyl-tRNA synthetase family.</text>
</comment>
<dbReference type="PANTHER" id="PTHR11451">
    <property type="entry name" value="THREONINE-TRNA LIGASE"/>
    <property type="match status" value="1"/>
</dbReference>
<feature type="binding site" evidence="13">
    <location>
        <position position="388"/>
    </location>
    <ligand>
        <name>Zn(2+)</name>
        <dbReference type="ChEBI" id="CHEBI:29105"/>
        <note>catalytic</note>
    </ligand>
</feature>
<keyword evidence="3 13" id="KW-0820">tRNA-binding</keyword>
<dbReference type="InterPro" id="IPR004154">
    <property type="entry name" value="Anticodon-bd"/>
</dbReference>
<dbReference type="OrthoDB" id="9802304at2"/>
<dbReference type="InterPro" id="IPR047246">
    <property type="entry name" value="ThrRS_anticodon"/>
</dbReference>
<dbReference type="InterPro" id="IPR045864">
    <property type="entry name" value="aa-tRNA-synth_II/BPL/LPL"/>
</dbReference>
<keyword evidence="4 13" id="KW-0436">Ligase</keyword>
<dbReference type="GO" id="GO:0004829">
    <property type="term" value="F:threonine-tRNA ligase activity"/>
    <property type="evidence" value="ECO:0007669"/>
    <property type="project" value="UniProtKB-UniRule"/>
</dbReference>
<dbReference type="SUPFAM" id="SSF81271">
    <property type="entry name" value="TGS-like"/>
    <property type="match status" value="1"/>
</dbReference>
<dbReference type="FunFam" id="3.40.50.800:FF:000001">
    <property type="entry name" value="Threonine--tRNA ligase"/>
    <property type="match status" value="1"/>
</dbReference>
<dbReference type="InterPro" id="IPR002314">
    <property type="entry name" value="aa-tRNA-synt_IIb"/>
</dbReference>
<evidence type="ECO:0000259" key="14">
    <source>
        <dbReference type="PROSITE" id="PS50862"/>
    </source>
</evidence>
<evidence type="ECO:0000256" key="11">
    <source>
        <dbReference type="ARBA" id="ARBA00023146"/>
    </source>
</evidence>
<feature type="domain" description="TGS" evidence="15">
    <location>
        <begin position="1"/>
        <end position="61"/>
    </location>
</feature>
<evidence type="ECO:0000256" key="4">
    <source>
        <dbReference type="ARBA" id="ARBA00022598"/>
    </source>
</evidence>
<dbReference type="EC" id="6.1.1.3" evidence="13"/>
<dbReference type="Gene3D" id="3.30.930.10">
    <property type="entry name" value="Bira Bifunctional Protein, Domain 2"/>
    <property type="match status" value="1"/>
</dbReference>
<dbReference type="GO" id="GO:0006435">
    <property type="term" value="P:threonyl-tRNA aminoacylation"/>
    <property type="evidence" value="ECO:0007669"/>
    <property type="project" value="UniProtKB-UniRule"/>
</dbReference>
<keyword evidence="6 13" id="KW-0547">Nucleotide-binding</keyword>
<dbReference type="SUPFAM" id="SSF52954">
    <property type="entry name" value="Class II aaRS ABD-related"/>
    <property type="match status" value="1"/>
</dbReference>
<dbReference type="InterPro" id="IPR004095">
    <property type="entry name" value="TGS"/>
</dbReference>
<dbReference type="Gene3D" id="3.40.50.800">
    <property type="entry name" value="Anticodon-binding domain"/>
    <property type="match status" value="1"/>
</dbReference>
<dbReference type="NCBIfam" id="TIGR00418">
    <property type="entry name" value="thrS"/>
    <property type="match status" value="1"/>
</dbReference>
<dbReference type="InterPro" id="IPR012675">
    <property type="entry name" value="Beta-grasp_dom_sf"/>
</dbReference>
<dbReference type="FunFam" id="3.30.980.10:FF:000005">
    <property type="entry name" value="Threonyl-tRNA synthetase, mitochondrial"/>
    <property type="match status" value="1"/>
</dbReference>
<feature type="binding site" evidence="13">
    <location>
        <position position="518"/>
    </location>
    <ligand>
        <name>Zn(2+)</name>
        <dbReference type="ChEBI" id="CHEBI:29105"/>
        <note>catalytic</note>
    </ligand>
</feature>
<evidence type="ECO:0000259" key="15">
    <source>
        <dbReference type="PROSITE" id="PS51880"/>
    </source>
</evidence>
<evidence type="ECO:0000256" key="9">
    <source>
        <dbReference type="ARBA" id="ARBA00022884"/>
    </source>
</evidence>
<dbReference type="InterPro" id="IPR012676">
    <property type="entry name" value="TGS-like"/>
</dbReference>
<comment type="caution">
    <text evidence="13">Lacks conserved residue(s) required for the propagation of feature annotation.</text>
</comment>
<protein>
    <recommendedName>
        <fullName evidence="13">Threonine--tRNA ligase</fullName>
        <ecNumber evidence="13">6.1.1.3</ecNumber>
    </recommendedName>
    <alternativeName>
        <fullName evidence="13">Threonyl-tRNA synthetase</fullName>
        <shortName evidence="13">ThrRS</shortName>
    </alternativeName>
</protein>
<comment type="subunit">
    <text evidence="13">Homodimer.</text>
</comment>
<dbReference type="Gene3D" id="3.30.54.20">
    <property type="match status" value="1"/>
</dbReference>
<keyword evidence="10 13" id="KW-0648">Protein biosynthesis</keyword>
<dbReference type="GO" id="GO:0005737">
    <property type="term" value="C:cytoplasm"/>
    <property type="evidence" value="ECO:0007669"/>
    <property type="project" value="UniProtKB-SubCell"/>
</dbReference>
<proteinExistence type="inferred from homology"/>
<dbReference type="GO" id="GO:0046872">
    <property type="term" value="F:metal ion binding"/>
    <property type="evidence" value="ECO:0007669"/>
    <property type="project" value="UniProtKB-KW"/>
</dbReference>
<keyword evidence="11 13" id="KW-0030">Aminoacyl-tRNA synthetase</keyword>
<evidence type="ECO:0000256" key="10">
    <source>
        <dbReference type="ARBA" id="ARBA00022917"/>
    </source>
</evidence>
<evidence type="ECO:0000256" key="8">
    <source>
        <dbReference type="ARBA" id="ARBA00022840"/>
    </source>
</evidence>
<dbReference type="GO" id="GO:0005524">
    <property type="term" value="F:ATP binding"/>
    <property type="evidence" value="ECO:0007669"/>
    <property type="project" value="UniProtKB-UniRule"/>
</dbReference>
<keyword evidence="9 13" id="KW-0694">RNA-binding</keyword>
<keyword evidence="7 13" id="KW-0862">Zinc</keyword>
<dbReference type="FunFam" id="3.30.930.10:FF:000002">
    <property type="entry name" value="Threonine--tRNA ligase"/>
    <property type="match status" value="1"/>
</dbReference>
<dbReference type="PROSITE" id="PS50862">
    <property type="entry name" value="AA_TRNA_LIGASE_II"/>
    <property type="match status" value="1"/>
</dbReference>
<dbReference type="Proteomes" id="UP000293583">
    <property type="component" value="Unassembled WGS sequence"/>
</dbReference>
<evidence type="ECO:0000256" key="5">
    <source>
        <dbReference type="ARBA" id="ARBA00022723"/>
    </source>
</evidence>
<dbReference type="PRINTS" id="PR01047">
    <property type="entry name" value="TRNASYNTHTHR"/>
</dbReference>
<evidence type="ECO:0000313" key="16">
    <source>
        <dbReference type="EMBL" id="TBH73280.1"/>
    </source>
</evidence>
<dbReference type="FunFam" id="3.30.54.20:FF:000002">
    <property type="entry name" value="Threonine--tRNA ligase"/>
    <property type="match status" value="1"/>
</dbReference>
<comment type="catalytic activity">
    <reaction evidence="12 13">
        <text>tRNA(Thr) + L-threonine + ATP = L-threonyl-tRNA(Thr) + AMP + diphosphate + H(+)</text>
        <dbReference type="Rhea" id="RHEA:24624"/>
        <dbReference type="Rhea" id="RHEA-COMP:9670"/>
        <dbReference type="Rhea" id="RHEA-COMP:9704"/>
        <dbReference type="ChEBI" id="CHEBI:15378"/>
        <dbReference type="ChEBI" id="CHEBI:30616"/>
        <dbReference type="ChEBI" id="CHEBI:33019"/>
        <dbReference type="ChEBI" id="CHEBI:57926"/>
        <dbReference type="ChEBI" id="CHEBI:78442"/>
        <dbReference type="ChEBI" id="CHEBI:78534"/>
        <dbReference type="ChEBI" id="CHEBI:456215"/>
        <dbReference type="EC" id="6.1.1.3"/>
    </reaction>
</comment>
<dbReference type="PANTHER" id="PTHR11451:SF44">
    <property type="entry name" value="THREONINE--TRNA LIGASE, CHLOROPLASTIC_MITOCHONDRIAL 2"/>
    <property type="match status" value="1"/>
</dbReference>
<dbReference type="FunFam" id="3.10.20.30:FF:000005">
    <property type="entry name" value="Threonine--tRNA ligase"/>
    <property type="match status" value="1"/>
</dbReference>
<dbReference type="SUPFAM" id="SSF55186">
    <property type="entry name" value="ThrRS/AlaRS common domain"/>
    <property type="match status" value="1"/>
</dbReference>
<evidence type="ECO:0000256" key="12">
    <source>
        <dbReference type="ARBA" id="ARBA00049515"/>
    </source>
</evidence>
<evidence type="ECO:0000256" key="3">
    <source>
        <dbReference type="ARBA" id="ARBA00022555"/>
    </source>
</evidence>
<dbReference type="InterPro" id="IPR006195">
    <property type="entry name" value="aa-tRNA-synth_II"/>
</dbReference>
<keyword evidence="2 13" id="KW-0963">Cytoplasm</keyword>
<dbReference type="SUPFAM" id="SSF55681">
    <property type="entry name" value="Class II aaRS and biotin synthetases"/>
    <property type="match status" value="1"/>
</dbReference>
<organism evidence="16 17">
    <name type="scientific">Aquirufa antheringensis</name>
    <dbReference type="NCBI Taxonomy" id="2516559"/>
    <lineage>
        <taxon>Bacteria</taxon>
        <taxon>Pseudomonadati</taxon>
        <taxon>Bacteroidota</taxon>
        <taxon>Cytophagia</taxon>
        <taxon>Cytophagales</taxon>
        <taxon>Flectobacillaceae</taxon>
        <taxon>Aquirufa</taxon>
    </lineage>
</organism>
<gene>
    <name evidence="13 16" type="primary">thrS</name>
    <name evidence="16" type="ORF">EWU20_07870</name>
</gene>
<dbReference type="CDD" id="cd01667">
    <property type="entry name" value="TGS_ThrRS"/>
    <property type="match status" value="1"/>
</dbReference>
<dbReference type="CDD" id="cd00860">
    <property type="entry name" value="ThrRS_anticodon"/>
    <property type="match status" value="1"/>
</dbReference>
<dbReference type="InterPro" id="IPR018163">
    <property type="entry name" value="Thr/Ala-tRNA-synth_IIc_edit"/>
</dbReference>
<dbReference type="Pfam" id="PF00587">
    <property type="entry name" value="tRNA-synt_2b"/>
    <property type="match status" value="1"/>
</dbReference>
<dbReference type="InterPro" id="IPR036621">
    <property type="entry name" value="Anticodon-bd_dom_sf"/>
</dbReference>
<evidence type="ECO:0000256" key="2">
    <source>
        <dbReference type="ARBA" id="ARBA00022490"/>
    </source>
</evidence>
<name>A0A4Q9BAZ5_9BACT</name>
<feature type="binding site" evidence="13">
    <location>
        <position position="337"/>
    </location>
    <ligand>
        <name>Zn(2+)</name>
        <dbReference type="ChEBI" id="CHEBI:29105"/>
        <note>catalytic</note>
    </ligand>
</feature>
<dbReference type="SMART" id="SM00863">
    <property type="entry name" value="tRNA_SAD"/>
    <property type="match status" value="1"/>
</dbReference>
<comment type="cofactor">
    <cofactor evidence="13">
        <name>Zn(2+)</name>
        <dbReference type="ChEBI" id="CHEBI:29105"/>
    </cofactor>
    <text evidence="13">Binds 1 zinc ion per subunit.</text>
</comment>
<keyword evidence="5 13" id="KW-0479">Metal-binding</keyword>
<evidence type="ECO:0000256" key="13">
    <source>
        <dbReference type="HAMAP-Rule" id="MF_00184"/>
    </source>
</evidence>
<keyword evidence="17" id="KW-1185">Reference proteome</keyword>
<dbReference type="InterPro" id="IPR012947">
    <property type="entry name" value="tRNA_SAD"/>
</dbReference>
<keyword evidence="8 13" id="KW-0067">ATP-binding</keyword>
<dbReference type="Pfam" id="PF02824">
    <property type="entry name" value="TGS"/>
    <property type="match status" value="1"/>
</dbReference>
<accession>A0A4Q9BAZ5</accession>
<evidence type="ECO:0000256" key="7">
    <source>
        <dbReference type="ARBA" id="ARBA00022833"/>
    </source>
</evidence>
<dbReference type="HAMAP" id="MF_00184">
    <property type="entry name" value="Thr_tRNA_synth"/>
    <property type="match status" value="1"/>
</dbReference>
<dbReference type="InterPro" id="IPR033728">
    <property type="entry name" value="ThrRS_core"/>
</dbReference>
<dbReference type="CDD" id="cd00771">
    <property type="entry name" value="ThrRS_core"/>
    <property type="match status" value="1"/>
</dbReference>
<dbReference type="Pfam" id="PF03129">
    <property type="entry name" value="HGTP_anticodon"/>
    <property type="match status" value="1"/>
</dbReference>
<dbReference type="Gene3D" id="3.10.20.30">
    <property type="match status" value="1"/>
</dbReference>